<evidence type="ECO:0000259" key="2">
    <source>
        <dbReference type="PROSITE" id="PS50003"/>
    </source>
</evidence>
<feature type="compositionally biased region" description="Acidic residues" evidence="1">
    <location>
        <begin position="285"/>
        <end position="305"/>
    </location>
</feature>
<evidence type="ECO:0000313" key="4">
    <source>
        <dbReference type="Proteomes" id="UP001363151"/>
    </source>
</evidence>
<keyword evidence="4" id="KW-1185">Reference proteome</keyword>
<dbReference type="Pfam" id="PF00169">
    <property type="entry name" value="PH"/>
    <property type="match status" value="1"/>
</dbReference>
<feature type="region of interest" description="Disordered" evidence="1">
    <location>
        <begin position="283"/>
        <end position="321"/>
    </location>
</feature>
<dbReference type="Proteomes" id="UP001363151">
    <property type="component" value="Unassembled WGS sequence"/>
</dbReference>
<dbReference type="InterPro" id="IPR001849">
    <property type="entry name" value="PH_domain"/>
</dbReference>
<dbReference type="SMART" id="SM00233">
    <property type="entry name" value="PH"/>
    <property type="match status" value="1"/>
</dbReference>
<organism evidence="3 4">
    <name type="scientific">Aureococcus anophagefferens</name>
    <name type="common">Harmful bloom alga</name>
    <dbReference type="NCBI Taxonomy" id="44056"/>
    <lineage>
        <taxon>Eukaryota</taxon>
        <taxon>Sar</taxon>
        <taxon>Stramenopiles</taxon>
        <taxon>Ochrophyta</taxon>
        <taxon>Pelagophyceae</taxon>
        <taxon>Pelagomonadales</taxon>
        <taxon>Pelagomonadaceae</taxon>
        <taxon>Aureococcus</taxon>
    </lineage>
</organism>
<evidence type="ECO:0000256" key="1">
    <source>
        <dbReference type="SAM" id="MobiDB-lite"/>
    </source>
</evidence>
<dbReference type="Gene3D" id="2.30.29.30">
    <property type="entry name" value="Pleckstrin-homology domain (PH domain)/Phosphotyrosine-binding domain (PTB)"/>
    <property type="match status" value="1"/>
</dbReference>
<reference evidence="3 4" key="1">
    <citation type="submission" date="2024-03" db="EMBL/GenBank/DDBJ databases">
        <title>Aureococcus anophagefferens CCMP1851 and Kratosvirus quantuckense: Draft genome of a second virus-susceptible host strain in the model system.</title>
        <authorList>
            <person name="Chase E."/>
            <person name="Truchon A.R."/>
            <person name="Schepens W."/>
            <person name="Wilhelm S.W."/>
        </authorList>
    </citation>
    <scope>NUCLEOTIDE SEQUENCE [LARGE SCALE GENOMIC DNA]</scope>
    <source>
        <strain evidence="3 4">CCMP1851</strain>
    </source>
</reference>
<dbReference type="SUPFAM" id="SSF50729">
    <property type="entry name" value="PH domain-like"/>
    <property type="match status" value="1"/>
</dbReference>
<dbReference type="InterPro" id="IPR011993">
    <property type="entry name" value="PH-like_dom_sf"/>
</dbReference>
<comment type="caution">
    <text evidence="3">The sequence shown here is derived from an EMBL/GenBank/DDBJ whole genome shotgun (WGS) entry which is preliminary data.</text>
</comment>
<name>A0ABR1GBI0_AURAN</name>
<dbReference type="CDD" id="cd00821">
    <property type="entry name" value="PH"/>
    <property type="match status" value="1"/>
</dbReference>
<proteinExistence type="predicted"/>
<gene>
    <name evidence="3" type="ORF">SO694_00001847</name>
</gene>
<accession>A0ABR1GBI0</accession>
<dbReference type="EMBL" id="JBBJCI010000035">
    <property type="protein sequence ID" value="KAK7253446.1"/>
    <property type="molecule type" value="Genomic_DNA"/>
</dbReference>
<dbReference type="PROSITE" id="PS50003">
    <property type="entry name" value="PH_DOMAIN"/>
    <property type="match status" value="1"/>
</dbReference>
<feature type="domain" description="PH" evidence="2">
    <location>
        <begin position="11"/>
        <end position="125"/>
    </location>
</feature>
<sequence>MSLGRPTVQEKVLVEGLLWKRDRGKRLLKAVVGVRWQLRWFRIVEGRGSSSGTRESGEIESRAPCGTMALSDRVVELVPRADANGRMNCFALRRRERAVSGEMVLAATSAPDVANWLEALMYVTRGAGGPTMLERCRSESLRSTLSRPSLFVDDDAGGGLGRRQFARSSPVREVVAAVRDADEARLEALALKIKEINACQDHLVGRRETGKRASRARLFAYALAATVPSDGGAAIGLGRYVEDDAYDLDDFEALRGGTTALQVDAAMAAYVAGEAERYLRSLDGEASDEDYSEEESDDDDDDDAEWPPAWRYPRETFQDDGAIPPEERARLLAASGHRRASISLNAAQLLAIAQSRKRNSRARAARRIIDGDDPDEVMAWLADMEKAASVEAYAAHWRTTARSRAEARRVEAT</sequence>
<protein>
    <recommendedName>
        <fullName evidence="2">PH domain-containing protein</fullName>
    </recommendedName>
</protein>
<evidence type="ECO:0000313" key="3">
    <source>
        <dbReference type="EMBL" id="KAK7253446.1"/>
    </source>
</evidence>